<dbReference type="InterPro" id="IPR052526">
    <property type="entry name" value="HTH-type_Bedaq_tolerance"/>
</dbReference>
<evidence type="ECO:0000313" key="3">
    <source>
        <dbReference type="Proteomes" id="UP000550729"/>
    </source>
</evidence>
<dbReference type="SUPFAM" id="SSF46785">
    <property type="entry name" value="Winged helix' DNA-binding domain"/>
    <property type="match status" value="1"/>
</dbReference>
<gene>
    <name evidence="2" type="ORF">HH308_02760</name>
</gene>
<dbReference type="InterPro" id="IPR000835">
    <property type="entry name" value="HTH_MarR-typ"/>
</dbReference>
<keyword evidence="3" id="KW-1185">Reference proteome</keyword>
<dbReference type="Proteomes" id="UP000550729">
    <property type="component" value="Unassembled WGS sequence"/>
</dbReference>
<protein>
    <submittedName>
        <fullName evidence="2">MarR family transcriptional regulator</fullName>
    </submittedName>
</protein>
<organism evidence="2 3">
    <name type="scientific">Gordonia asplenii</name>
    <dbReference type="NCBI Taxonomy" id="2725283"/>
    <lineage>
        <taxon>Bacteria</taxon>
        <taxon>Bacillati</taxon>
        <taxon>Actinomycetota</taxon>
        <taxon>Actinomycetes</taxon>
        <taxon>Mycobacteriales</taxon>
        <taxon>Gordoniaceae</taxon>
        <taxon>Gordonia</taxon>
    </lineage>
</organism>
<name>A0A848KUG6_9ACTN</name>
<dbReference type="PROSITE" id="PS50995">
    <property type="entry name" value="HTH_MARR_2"/>
    <property type="match status" value="1"/>
</dbReference>
<evidence type="ECO:0000313" key="2">
    <source>
        <dbReference type="EMBL" id="NMO00133.1"/>
    </source>
</evidence>
<feature type="domain" description="HTH marR-type" evidence="1">
    <location>
        <begin position="8"/>
        <end position="140"/>
    </location>
</feature>
<dbReference type="GO" id="GO:0003700">
    <property type="term" value="F:DNA-binding transcription factor activity"/>
    <property type="evidence" value="ECO:0007669"/>
    <property type="project" value="InterPro"/>
</dbReference>
<dbReference type="InterPro" id="IPR036388">
    <property type="entry name" value="WH-like_DNA-bd_sf"/>
</dbReference>
<dbReference type="Gene3D" id="1.10.10.10">
    <property type="entry name" value="Winged helix-like DNA-binding domain superfamily/Winged helix DNA-binding domain"/>
    <property type="match status" value="1"/>
</dbReference>
<dbReference type="RefSeq" id="WP_170192647.1">
    <property type="nucleotide sequence ID" value="NZ_JABBNB010000002.1"/>
</dbReference>
<dbReference type="SMART" id="SM00347">
    <property type="entry name" value="HTH_MARR"/>
    <property type="match status" value="1"/>
</dbReference>
<dbReference type="AlphaFoldDB" id="A0A848KUG6"/>
<comment type="caution">
    <text evidence="2">The sequence shown here is derived from an EMBL/GenBank/DDBJ whole genome shotgun (WGS) entry which is preliminary data.</text>
</comment>
<reference evidence="2 3" key="1">
    <citation type="submission" date="2020-04" db="EMBL/GenBank/DDBJ databases">
        <title>Gordonia sp. nov. TBRC 11910.</title>
        <authorList>
            <person name="Suriyachadkun C."/>
        </authorList>
    </citation>
    <scope>NUCLEOTIDE SEQUENCE [LARGE SCALE GENOMIC DNA]</scope>
    <source>
        <strain evidence="2 3">TBRC 11910</strain>
    </source>
</reference>
<dbReference type="PANTHER" id="PTHR39515">
    <property type="entry name" value="CONSERVED PROTEIN"/>
    <property type="match status" value="1"/>
</dbReference>
<dbReference type="EMBL" id="JABBNB010000002">
    <property type="protein sequence ID" value="NMO00133.1"/>
    <property type="molecule type" value="Genomic_DNA"/>
</dbReference>
<dbReference type="Gene3D" id="1.10.287.100">
    <property type="match status" value="1"/>
</dbReference>
<proteinExistence type="predicted"/>
<dbReference type="PANTHER" id="PTHR39515:SF2">
    <property type="entry name" value="HTH-TYPE TRANSCRIPTIONAL REGULATOR RV0880"/>
    <property type="match status" value="1"/>
</dbReference>
<accession>A0A848KUG6</accession>
<evidence type="ECO:0000259" key="1">
    <source>
        <dbReference type="PROSITE" id="PS50995"/>
    </source>
</evidence>
<dbReference type="Pfam" id="PF12802">
    <property type="entry name" value="MarR_2"/>
    <property type="match status" value="1"/>
</dbReference>
<sequence>MADSHSSPLAVAAELRVVFSRLRRRFRDVAQVDELTPTQTAVLSRLSRADLSSSQLAAAERVRPQSMATTVGVLVERGFVERTPDPADGRRLVLSLSSAGRRMVEGTRRDRDEWLARAIAERFTDDERATLVAALPLMARLAE</sequence>
<dbReference type="InterPro" id="IPR036390">
    <property type="entry name" value="WH_DNA-bd_sf"/>
</dbReference>